<dbReference type="EMBL" id="VOKX01000009">
    <property type="protein sequence ID" value="KAB7850149.1"/>
    <property type="molecule type" value="Genomic_DNA"/>
</dbReference>
<dbReference type="InterPro" id="IPR021235">
    <property type="entry name" value="DUF2637"/>
</dbReference>
<feature type="transmembrane region" description="Helical" evidence="1">
    <location>
        <begin position="81"/>
        <end position="98"/>
    </location>
</feature>
<feature type="transmembrane region" description="Helical" evidence="1">
    <location>
        <begin position="16"/>
        <end position="41"/>
    </location>
</feature>
<dbReference type="RefSeq" id="WP_152262688.1">
    <property type="nucleotide sequence ID" value="NZ_VOKX01000009.1"/>
</dbReference>
<gene>
    <name evidence="2" type="ORF">FRZ00_06000</name>
</gene>
<proteinExistence type="predicted"/>
<keyword evidence="3" id="KW-1185">Reference proteome</keyword>
<reference evidence="2 3" key="1">
    <citation type="journal article" date="2019" name="Microb. Cell Fact.">
        <title>Exploring novel herbicidin analogues by transcriptional regulator overexpression and MS/MS molecular networking.</title>
        <authorList>
            <person name="Shi Y."/>
            <person name="Gu R."/>
            <person name="Li Y."/>
            <person name="Wang X."/>
            <person name="Ren W."/>
            <person name="Li X."/>
            <person name="Wang L."/>
            <person name="Xie Y."/>
            <person name="Hong B."/>
        </authorList>
    </citation>
    <scope>NUCLEOTIDE SEQUENCE [LARGE SCALE GENOMIC DNA]</scope>
    <source>
        <strain evidence="2 3">US-43</strain>
    </source>
</reference>
<dbReference type="OrthoDB" id="4039400at2"/>
<organism evidence="2 3">
    <name type="scientific">Streptomyces mobaraensis</name>
    <name type="common">Streptoverticillium mobaraense</name>
    <dbReference type="NCBI Taxonomy" id="35621"/>
    <lineage>
        <taxon>Bacteria</taxon>
        <taxon>Bacillati</taxon>
        <taxon>Actinomycetota</taxon>
        <taxon>Actinomycetes</taxon>
        <taxon>Kitasatosporales</taxon>
        <taxon>Streptomycetaceae</taxon>
        <taxon>Streptomyces</taxon>
    </lineage>
</organism>
<dbReference type="AlphaFoldDB" id="A0A5N5WEE6"/>
<feature type="transmembrane region" description="Helical" evidence="1">
    <location>
        <begin position="47"/>
        <end position="69"/>
    </location>
</feature>
<accession>A0A5N5WEE6</accession>
<evidence type="ECO:0000256" key="1">
    <source>
        <dbReference type="SAM" id="Phobius"/>
    </source>
</evidence>
<keyword evidence="1" id="KW-0472">Membrane</keyword>
<dbReference type="Proteomes" id="UP000327000">
    <property type="component" value="Unassembled WGS sequence"/>
</dbReference>
<sequence length="362" mass="37997">MVKVNFAELGKIKSRLVWWISLGIIGGAAAGMTGWSLYFVAHHRYGVPGLLAVGPAAVFDGTAMACLYLAGQAVRERRSALGPHLATLGMATVSIYLNRLHADLIHGGGGAFLLFAMPTVALLVLAGLSWSAQRARQRAQDGDVPVSLPKLGFWAWLLATDEAWKRTKDEVEAHVSGTDKLRPASGQAPVKPRTAAEALRAHFATLNPVDAIRTAHSAMPTATPGQLAAELERYDIHVSAVDVAFVLGYQPPTARVDRPDAVRTAPDALASQEPKKPLTSADILSGQPDTVADAARQLISLGITDKGKAVPLIVSALGLDDAKADSVRRTFDRQLGKHGSASSSDGQLILGDGIGQGGGGYA</sequence>
<name>A0A5N5WEE6_STRMB</name>
<keyword evidence="1" id="KW-0812">Transmembrane</keyword>
<evidence type="ECO:0000313" key="3">
    <source>
        <dbReference type="Proteomes" id="UP000327000"/>
    </source>
</evidence>
<protein>
    <submittedName>
        <fullName evidence="2">DUF2637 domain-containing protein</fullName>
    </submittedName>
</protein>
<dbReference type="Pfam" id="PF10935">
    <property type="entry name" value="DUF2637"/>
    <property type="match status" value="1"/>
</dbReference>
<evidence type="ECO:0000313" key="2">
    <source>
        <dbReference type="EMBL" id="KAB7850149.1"/>
    </source>
</evidence>
<feature type="transmembrane region" description="Helical" evidence="1">
    <location>
        <begin position="104"/>
        <end position="128"/>
    </location>
</feature>
<keyword evidence="1" id="KW-1133">Transmembrane helix</keyword>
<comment type="caution">
    <text evidence="2">The sequence shown here is derived from an EMBL/GenBank/DDBJ whole genome shotgun (WGS) entry which is preliminary data.</text>
</comment>